<dbReference type="CDD" id="cd14688">
    <property type="entry name" value="bZIP_YAP"/>
    <property type="match status" value="1"/>
</dbReference>
<feature type="compositionally biased region" description="Basic and acidic residues" evidence="4">
    <location>
        <begin position="1"/>
        <end position="15"/>
    </location>
</feature>
<dbReference type="OrthoDB" id="366390at2759"/>
<feature type="compositionally biased region" description="Polar residues" evidence="4">
    <location>
        <begin position="197"/>
        <end position="210"/>
    </location>
</feature>
<evidence type="ECO:0000256" key="1">
    <source>
        <dbReference type="ARBA" id="ARBA00022737"/>
    </source>
</evidence>
<keyword evidence="1" id="KW-0677">Repeat</keyword>
<feature type="repeat" description="ANK" evidence="3">
    <location>
        <begin position="214"/>
        <end position="246"/>
    </location>
</feature>
<dbReference type="PANTHER" id="PTHR46680">
    <property type="entry name" value="NF-KAPPA-B INHIBITOR ALPHA"/>
    <property type="match status" value="1"/>
</dbReference>
<dbReference type="PANTHER" id="PTHR46680:SF3">
    <property type="entry name" value="NF-KAPPA-B INHIBITOR CACTUS"/>
    <property type="match status" value="1"/>
</dbReference>
<dbReference type="InterPro" id="IPR051070">
    <property type="entry name" value="NF-kappa-B_inhibitor"/>
</dbReference>
<dbReference type="InterPro" id="IPR046347">
    <property type="entry name" value="bZIP_sf"/>
</dbReference>
<evidence type="ECO:0000313" key="6">
    <source>
        <dbReference type="Proteomes" id="UP001149954"/>
    </source>
</evidence>
<organism evidence="5 6">
    <name type="scientific">Penicillium fimorum</name>
    <dbReference type="NCBI Taxonomy" id="1882269"/>
    <lineage>
        <taxon>Eukaryota</taxon>
        <taxon>Fungi</taxon>
        <taxon>Dikarya</taxon>
        <taxon>Ascomycota</taxon>
        <taxon>Pezizomycotina</taxon>
        <taxon>Eurotiomycetes</taxon>
        <taxon>Eurotiomycetidae</taxon>
        <taxon>Eurotiales</taxon>
        <taxon>Aspergillaceae</taxon>
        <taxon>Penicillium</taxon>
    </lineage>
</organism>
<proteinExistence type="predicted"/>
<dbReference type="InterPro" id="IPR002110">
    <property type="entry name" value="Ankyrin_rpt"/>
</dbReference>
<protein>
    <recommendedName>
        <fullName evidence="7">BZIP domain-containing protein</fullName>
    </recommendedName>
</protein>
<dbReference type="SUPFAM" id="SSF57959">
    <property type="entry name" value="Leucine zipper domain"/>
    <property type="match status" value="1"/>
</dbReference>
<dbReference type="Pfam" id="PF12796">
    <property type="entry name" value="Ank_2"/>
    <property type="match status" value="1"/>
</dbReference>
<dbReference type="GO" id="GO:0051059">
    <property type="term" value="F:NF-kappaB binding"/>
    <property type="evidence" value="ECO:0007669"/>
    <property type="project" value="TreeGrafter"/>
</dbReference>
<evidence type="ECO:0000256" key="2">
    <source>
        <dbReference type="ARBA" id="ARBA00023043"/>
    </source>
</evidence>
<feature type="repeat" description="ANK" evidence="3">
    <location>
        <begin position="286"/>
        <end position="315"/>
    </location>
</feature>
<accession>A0A9W9XP13</accession>
<reference evidence="5" key="1">
    <citation type="submission" date="2022-12" db="EMBL/GenBank/DDBJ databases">
        <authorList>
            <person name="Petersen C."/>
        </authorList>
    </citation>
    <scope>NUCLEOTIDE SEQUENCE</scope>
    <source>
        <strain evidence="5">IBT 29495</strain>
    </source>
</reference>
<dbReference type="PROSITE" id="PS50088">
    <property type="entry name" value="ANK_REPEAT"/>
    <property type="match status" value="2"/>
</dbReference>
<feature type="region of interest" description="Disordered" evidence="4">
    <location>
        <begin position="1"/>
        <end position="25"/>
    </location>
</feature>
<sequence>MMSSIEKRRIQNREAQRRHRSSLKTRLAELEAARAFLQQKGYSLPAQVPAHPGTPASQQSLSPPTDPLIPPDWVEGHSGLLDSDLTVLPGTGVPDGSVGPVTPGGNATWMRTLVQDSRFTPIDSNYYLKTVSPGWRRAAGYISTEPESTPYSPTRAIYPPSPMSLHVPPYQEQKMQAHPPVPLTQHLTDALCPTESPPRQNDPWNHTSNPKGRRGPSPLHIAVLNLSLASVQVLCQYGADVHALDEDGRTALHLCAGFPVQHGELASEMTSLLVLYGASLEARDDEGETSMQRAARVGNYMLISTLAGLGADVNF</sequence>
<keyword evidence="6" id="KW-1185">Reference proteome</keyword>
<evidence type="ECO:0000256" key="4">
    <source>
        <dbReference type="SAM" id="MobiDB-lite"/>
    </source>
</evidence>
<evidence type="ECO:0000313" key="5">
    <source>
        <dbReference type="EMBL" id="KAJ5496533.1"/>
    </source>
</evidence>
<name>A0A9W9XP13_9EURO</name>
<dbReference type="Proteomes" id="UP001149954">
    <property type="component" value="Unassembled WGS sequence"/>
</dbReference>
<feature type="region of interest" description="Disordered" evidence="4">
    <location>
        <begin position="45"/>
        <end position="66"/>
    </location>
</feature>
<dbReference type="EMBL" id="JAPWDS010000005">
    <property type="protein sequence ID" value="KAJ5496533.1"/>
    <property type="molecule type" value="Genomic_DNA"/>
</dbReference>
<evidence type="ECO:0008006" key="7">
    <source>
        <dbReference type="Google" id="ProtNLM"/>
    </source>
</evidence>
<comment type="caution">
    <text evidence="5">The sequence shown here is derived from an EMBL/GenBank/DDBJ whole genome shotgun (WGS) entry which is preliminary data.</text>
</comment>
<dbReference type="GO" id="GO:0071356">
    <property type="term" value="P:cellular response to tumor necrosis factor"/>
    <property type="evidence" value="ECO:0007669"/>
    <property type="project" value="TreeGrafter"/>
</dbReference>
<dbReference type="SMART" id="SM00248">
    <property type="entry name" value="ANK"/>
    <property type="match status" value="3"/>
</dbReference>
<reference evidence="5" key="2">
    <citation type="journal article" date="2023" name="IMA Fungus">
        <title>Comparative genomic study of the Penicillium genus elucidates a diverse pangenome and 15 lateral gene transfer events.</title>
        <authorList>
            <person name="Petersen C."/>
            <person name="Sorensen T."/>
            <person name="Nielsen M.R."/>
            <person name="Sondergaard T.E."/>
            <person name="Sorensen J.L."/>
            <person name="Fitzpatrick D.A."/>
            <person name="Frisvad J.C."/>
            <person name="Nielsen K.L."/>
        </authorList>
    </citation>
    <scope>NUCLEOTIDE SEQUENCE</scope>
    <source>
        <strain evidence="5">IBT 29495</strain>
    </source>
</reference>
<dbReference type="AlphaFoldDB" id="A0A9W9XP13"/>
<dbReference type="InterPro" id="IPR036770">
    <property type="entry name" value="Ankyrin_rpt-contain_sf"/>
</dbReference>
<feature type="region of interest" description="Disordered" evidence="4">
    <location>
        <begin position="191"/>
        <end position="216"/>
    </location>
</feature>
<dbReference type="SUPFAM" id="SSF48403">
    <property type="entry name" value="Ankyrin repeat"/>
    <property type="match status" value="1"/>
</dbReference>
<dbReference type="Gene3D" id="1.25.40.20">
    <property type="entry name" value="Ankyrin repeat-containing domain"/>
    <property type="match status" value="1"/>
</dbReference>
<dbReference type="GO" id="GO:0005829">
    <property type="term" value="C:cytosol"/>
    <property type="evidence" value="ECO:0007669"/>
    <property type="project" value="TreeGrafter"/>
</dbReference>
<dbReference type="PROSITE" id="PS50297">
    <property type="entry name" value="ANK_REP_REGION"/>
    <property type="match status" value="2"/>
</dbReference>
<evidence type="ECO:0000256" key="3">
    <source>
        <dbReference type="PROSITE-ProRule" id="PRU00023"/>
    </source>
</evidence>
<dbReference type="GO" id="GO:0003700">
    <property type="term" value="F:DNA-binding transcription factor activity"/>
    <property type="evidence" value="ECO:0007669"/>
    <property type="project" value="InterPro"/>
</dbReference>
<gene>
    <name evidence="5" type="ORF">N7463_008520</name>
</gene>
<keyword evidence="2 3" id="KW-0040">ANK repeat</keyword>